<dbReference type="HOGENOM" id="CLU_1571657_0_0_1"/>
<evidence type="ECO:0000313" key="2">
    <source>
        <dbReference type="Proteomes" id="UP000028045"/>
    </source>
</evidence>
<dbReference type="EMBL" id="KL648569">
    <property type="protein sequence ID" value="KEY68571.1"/>
    <property type="molecule type" value="Genomic_DNA"/>
</dbReference>
<reference evidence="1 2" key="1">
    <citation type="journal article" date="2014" name="BMC Genomics">
        <title>Comparative genome sequencing reveals chemotype-specific gene clusters in the toxigenic black mold Stachybotrys.</title>
        <authorList>
            <person name="Semeiks J."/>
            <person name="Borek D."/>
            <person name="Otwinowski Z."/>
            <person name="Grishin N.V."/>
        </authorList>
    </citation>
    <scope>NUCLEOTIDE SEQUENCE [LARGE SCALE GENOMIC DNA]</scope>
    <source>
        <strain evidence="2">CBS 109288 / IBT 7711</strain>
    </source>
</reference>
<evidence type="ECO:0000313" key="1">
    <source>
        <dbReference type="EMBL" id="KEY68571.1"/>
    </source>
</evidence>
<keyword evidence="2" id="KW-1185">Reference proteome</keyword>
<proteinExistence type="predicted"/>
<gene>
    <name evidence="1" type="ORF">S7711_10976</name>
</gene>
<protein>
    <submittedName>
        <fullName evidence="1">Uncharacterized protein</fullName>
    </submittedName>
</protein>
<organism evidence="1 2">
    <name type="scientific">Stachybotrys chartarum (strain CBS 109288 / IBT 7711)</name>
    <name type="common">Toxic black mold</name>
    <name type="synonym">Stilbospora chartarum</name>
    <dbReference type="NCBI Taxonomy" id="1280523"/>
    <lineage>
        <taxon>Eukaryota</taxon>
        <taxon>Fungi</taxon>
        <taxon>Dikarya</taxon>
        <taxon>Ascomycota</taxon>
        <taxon>Pezizomycotina</taxon>
        <taxon>Sordariomycetes</taxon>
        <taxon>Hypocreomycetidae</taxon>
        <taxon>Hypocreales</taxon>
        <taxon>Stachybotryaceae</taxon>
        <taxon>Stachybotrys</taxon>
    </lineage>
</organism>
<sequence length="170" mass="18644">MAPPVIGVWPLSDMWTFCSVFLFSLLFSPSHRERLFSNSHRPRDAAKQNTAPEARSTATTVVAAGDPAEPAALVAKKYARAREAFHRDRLVRNLDEIKLEAEEVDGSSEVVAVSFMALFLFTSLSADLEKDRQIATMLAKLQAARAEKTGFVAEAEAEGGENVSACHDYQ</sequence>
<name>A0A084ATE2_STACB</name>
<dbReference type="AlphaFoldDB" id="A0A084ATE2"/>
<dbReference type="Proteomes" id="UP000028045">
    <property type="component" value="Unassembled WGS sequence"/>
</dbReference>
<accession>A0A084ATE2</accession>